<accession>A0A7K1FPE9</accession>
<dbReference type="InterPro" id="IPR000515">
    <property type="entry name" value="MetI-like"/>
</dbReference>
<keyword evidence="3" id="KW-1003">Cell membrane</keyword>
<dbReference type="GO" id="GO:0055085">
    <property type="term" value="P:transmembrane transport"/>
    <property type="evidence" value="ECO:0007669"/>
    <property type="project" value="InterPro"/>
</dbReference>
<evidence type="ECO:0000256" key="6">
    <source>
        <dbReference type="ARBA" id="ARBA00023136"/>
    </source>
</evidence>
<name>A0A7K1FPE9_9ACTN</name>
<keyword evidence="10" id="KW-1185">Reference proteome</keyword>
<dbReference type="PANTHER" id="PTHR43227">
    <property type="entry name" value="BLL4140 PROTEIN"/>
    <property type="match status" value="1"/>
</dbReference>
<dbReference type="Gene3D" id="1.10.3720.10">
    <property type="entry name" value="MetI-like"/>
    <property type="match status" value="1"/>
</dbReference>
<evidence type="ECO:0000256" key="1">
    <source>
        <dbReference type="ARBA" id="ARBA00004651"/>
    </source>
</evidence>
<comment type="caution">
    <text evidence="9">The sequence shown here is derived from an EMBL/GenBank/DDBJ whole genome shotgun (WGS) entry which is preliminary data.</text>
</comment>
<evidence type="ECO:0000259" key="8">
    <source>
        <dbReference type="PROSITE" id="PS50928"/>
    </source>
</evidence>
<keyword evidence="2 7" id="KW-0813">Transport</keyword>
<keyword evidence="6 7" id="KW-0472">Membrane</keyword>
<evidence type="ECO:0000313" key="9">
    <source>
        <dbReference type="EMBL" id="MTD16017.1"/>
    </source>
</evidence>
<feature type="transmembrane region" description="Helical" evidence="7">
    <location>
        <begin position="28"/>
        <end position="47"/>
    </location>
</feature>
<reference evidence="9 10" key="1">
    <citation type="submission" date="2019-11" db="EMBL/GenBank/DDBJ databases">
        <authorList>
            <person name="Jiang L.-Q."/>
        </authorList>
    </citation>
    <scope>NUCLEOTIDE SEQUENCE [LARGE SCALE GENOMIC DNA]</scope>
    <source>
        <strain evidence="9 10">YIM 132087</strain>
    </source>
</reference>
<evidence type="ECO:0000256" key="2">
    <source>
        <dbReference type="ARBA" id="ARBA00022448"/>
    </source>
</evidence>
<evidence type="ECO:0000256" key="3">
    <source>
        <dbReference type="ARBA" id="ARBA00022475"/>
    </source>
</evidence>
<feature type="domain" description="ABC transmembrane type-1" evidence="8">
    <location>
        <begin position="87"/>
        <end position="302"/>
    </location>
</feature>
<dbReference type="InterPro" id="IPR050809">
    <property type="entry name" value="UgpAE/MalFG_permease"/>
</dbReference>
<keyword evidence="5 7" id="KW-1133">Transmembrane helix</keyword>
<proteinExistence type="inferred from homology"/>
<dbReference type="Proteomes" id="UP000460221">
    <property type="component" value="Unassembled WGS sequence"/>
</dbReference>
<feature type="transmembrane region" description="Helical" evidence="7">
    <location>
        <begin position="224"/>
        <end position="249"/>
    </location>
</feature>
<dbReference type="CDD" id="cd06261">
    <property type="entry name" value="TM_PBP2"/>
    <property type="match status" value="1"/>
</dbReference>
<feature type="transmembrane region" description="Helical" evidence="7">
    <location>
        <begin position="123"/>
        <end position="143"/>
    </location>
</feature>
<dbReference type="GO" id="GO:0005886">
    <property type="term" value="C:plasma membrane"/>
    <property type="evidence" value="ECO:0007669"/>
    <property type="project" value="UniProtKB-SubCell"/>
</dbReference>
<evidence type="ECO:0000256" key="5">
    <source>
        <dbReference type="ARBA" id="ARBA00022989"/>
    </source>
</evidence>
<dbReference type="InterPro" id="IPR035906">
    <property type="entry name" value="MetI-like_sf"/>
</dbReference>
<feature type="transmembrane region" description="Helical" evidence="7">
    <location>
        <begin position="87"/>
        <end position="111"/>
    </location>
</feature>
<feature type="transmembrane region" description="Helical" evidence="7">
    <location>
        <begin position="283"/>
        <end position="303"/>
    </location>
</feature>
<comment type="similarity">
    <text evidence="7">Belongs to the binding-protein-dependent transport system permease family.</text>
</comment>
<protein>
    <submittedName>
        <fullName evidence="9">ABC transporter permease subunit</fullName>
    </submittedName>
</protein>
<evidence type="ECO:0000313" key="10">
    <source>
        <dbReference type="Proteomes" id="UP000460221"/>
    </source>
</evidence>
<sequence>MILAILLFVVIMGVILWAIDRPKVPLGVLVAGFLGPVVIALSGGLLWSGISTIIKSFQTFNSSGQSTGWAGFDNYTRIFTAANQNMLINTVLWIFLVPILATAFGLVYATLVDRTRFEAAAKALIFLPTAISMVAASVIWRYVYYQPSPSGKEQVGLLNALVELVGGTPQNWTTKFPLGTLALIVVMIWIQAGFAMTVLSAAIKAVPDDIIEAAKIDGATGMRLFWSVTIPTIRPTLVVVLTTVAIASLKTFDIVNVMGGNLPVNNIVANAFYNASSVQQPGWAGAYAVIIFIVVTPVIIFNVRQMKKSEAIR</sequence>
<comment type="subcellular location">
    <subcellularLocation>
        <location evidence="1 7">Cell membrane</location>
        <topology evidence="1 7">Multi-pass membrane protein</topology>
    </subcellularLocation>
</comment>
<keyword evidence="4 7" id="KW-0812">Transmembrane</keyword>
<gene>
    <name evidence="9" type="ORF">GIS00_18940</name>
</gene>
<dbReference type="PANTHER" id="PTHR43227:SF8">
    <property type="entry name" value="DIACETYLCHITOBIOSE UPTAKE SYSTEM PERMEASE PROTEIN DASB"/>
    <property type="match status" value="1"/>
</dbReference>
<dbReference type="SUPFAM" id="SSF161098">
    <property type="entry name" value="MetI-like"/>
    <property type="match status" value="1"/>
</dbReference>
<dbReference type="PROSITE" id="PS50928">
    <property type="entry name" value="ABC_TM1"/>
    <property type="match status" value="1"/>
</dbReference>
<evidence type="ECO:0000256" key="4">
    <source>
        <dbReference type="ARBA" id="ARBA00022692"/>
    </source>
</evidence>
<dbReference type="Pfam" id="PF00528">
    <property type="entry name" value="BPD_transp_1"/>
    <property type="match status" value="1"/>
</dbReference>
<dbReference type="EMBL" id="WLYK01000008">
    <property type="protein sequence ID" value="MTD16017.1"/>
    <property type="molecule type" value="Genomic_DNA"/>
</dbReference>
<organism evidence="9 10">
    <name type="scientific">Nakamurella alba</name>
    <dbReference type="NCBI Taxonomy" id="2665158"/>
    <lineage>
        <taxon>Bacteria</taxon>
        <taxon>Bacillati</taxon>
        <taxon>Actinomycetota</taxon>
        <taxon>Actinomycetes</taxon>
        <taxon>Nakamurellales</taxon>
        <taxon>Nakamurellaceae</taxon>
        <taxon>Nakamurella</taxon>
    </lineage>
</organism>
<evidence type="ECO:0000256" key="7">
    <source>
        <dbReference type="RuleBase" id="RU363032"/>
    </source>
</evidence>
<dbReference type="AlphaFoldDB" id="A0A7K1FPE9"/>
<feature type="transmembrane region" description="Helical" evidence="7">
    <location>
        <begin position="178"/>
        <end position="203"/>
    </location>
</feature>